<organism evidence="1 2">
    <name type="scientific">Ramazzottius varieornatus</name>
    <name type="common">Water bear</name>
    <name type="synonym">Tardigrade</name>
    <dbReference type="NCBI Taxonomy" id="947166"/>
    <lineage>
        <taxon>Eukaryota</taxon>
        <taxon>Metazoa</taxon>
        <taxon>Ecdysozoa</taxon>
        <taxon>Tardigrada</taxon>
        <taxon>Eutardigrada</taxon>
        <taxon>Parachela</taxon>
        <taxon>Hypsibioidea</taxon>
        <taxon>Ramazzottiidae</taxon>
        <taxon>Ramazzottius</taxon>
    </lineage>
</organism>
<sequence>MLRRASRSVYTSQGGVQRYGSFSIDVYIWIQSTMLRNVMKSAFGTALVPRDSGVYLHDRVLLSSFQRWTFSLWGLRGTKKHPGSEGTRPFSITSADQLMGGSCLPACFLVRPHHPFLGAFHLLIQSPCLVCRDDEFLGSYPTTSSTFKEELVCCRCSISTKMTNLEHSLCSSLLQNDLLVRYPNRSSALKNAIHKDQSMKLRLSLRVGRKHRTHN</sequence>
<evidence type="ECO:0000313" key="2">
    <source>
        <dbReference type="Proteomes" id="UP000186922"/>
    </source>
</evidence>
<dbReference type="EMBL" id="BDGG01000001">
    <property type="protein sequence ID" value="GAU87996.1"/>
    <property type="molecule type" value="Genomic_DNA"/>
</dbReference>
<reference evidence="1 2" key="1">
    <citation type="journal article" date="2016" name="Nat. Commun.">
        <title>Extremotolerant tardigrade genome and improved radiotolerance of human cultured cells by tardigrade-unique protein.</title>
        <authorList>
            <person name="Hashimoto T."/>
            <person name="Horikawa D.D."/>
            <person name="Saito Y."/>
            <person name="Kuwahara H."/>
            <person name="Kozuka-Hata H."/>
            <person name="Shin-I T."/>
            <person name="Minakuchi Y."/>
            <person name="Ohishi K."/>
            <person name="Motoyama A."/>
            <person name="Aizu T."/>
            <person name="Enomoto A."/>
            <person name="Kondo K."/>
            <person name="Tanaka S."/>
            <person name="Hara Y."/>
            <person name="Koshikawa S."/>
            <person name="Sagara H."/>
            <person name="Miura T."/>
            <person name="Yokobori S."/>
            <person name="Miyagawa K."/>
            <person name="Suzuki Y."/>
            <person name="Kubo T."/>
            <person name="Oyama M."/>
            <person name="Kohara Y."/>
            <person name="Fujiyama A."/>
            <person name="Arakawa K."/>
            <person name="Katayama T."/>
            <person name="Toyoda A."/>
            <person name="Kunieda T."/>
        </authorList>
    </citation>
    <scope>NUCLEOTIDE SEQUENCE [LARGE SCALE GENOMIC DNA]</scope>
    <source>
        <strain evidence="1 2">YOKOZUNA-1</strain>
    </source>
</reference>
<keyword evidence="2" id="KW-1185">Reference proteome</keyword>
<dbReference type="AlphaFoldDB" id="A0A1D1UED6"/>
<protein>
    <submittedName>
        <fullName evidence="1">Uncharacterized protein</fullName>
    </submittedName>
</protein>
<accession>A0A1D1UED6</accession>
<name>A0A1D1UED6_RAMVA</name>
<gene>
    <name evidence="1" type="primary">RvY_00772-1</name>
    <name evidence="1" type="synonym">RvY_00772.1</name>
    <name evidence="1" type="ORF">RvY_00772</name>
</gene>
<evidence type="ECO:0000313" key="1">
    <source>
        <dbReference type="EMBL" id="GAU87996.1"/>
    </source>
</evidence>
<proteinExistence type="predicted"/>
<comment type="caution">
    <text evidence="1">The sequence shown here is derived from an EMBL/GenBank/DDBJ whole genome shotgun (WGS) entry which is preliminary data.</text>
</comment>
<dbReference type="Proteomes" id="UP000186922">
    <property type="component" value="Unassembled WGS sequence"/>
</dbReference>